<dbReference type="EMBL" id="VSSQ01096254">
    <property type="protein sequence ID" value="MPN40066.1"/>
    <property type="molecule type" value="Genomic_DNA"/>
</dbReference>
<sequence length="105" mass="12015">MVVFRVPDIGGEPNEKRIVKRLDGLVDMFSGEYKTTQFIHIAYGFVLPGVCDQQTDGIREIDRLVVFTVCKVDLNHIYLFLVGCVQRGFLHTCILIVLFLERLRG</sequence>
<protein>
    <submittedName>
        <fullName evidence="2">Uncharacterized protein</fullName>
    </submittedName>
</protein>
<evidence type="ECO:0000313" key="2">
    <source>
        <dbReference type="EMBL" id="MPN40066.1"/>
    </source>
</evidence>
<gene>
    <name evidence="2" type="ORF">SDC9_187601</name>
</gene>
<reference evidence="2" key="1">
    <citation type="submission" date="2019-08" db="EMBL/GenBank/DDBJ databases">
        <authorList>
            <person name="Kucharzyk K."/>
            <person name="Murdoch R.W."/>
            <person name="Higgins S."/>
            <person name="Loffler F."/>
        </authorList>
    </citation>
    <scope>NUCLEOTIDE SEQUENCE</scope>
</reference>
<keyword evidence="1" id="KW-0812">Transmembrane</keyword>
<keyword evidence="1" id="KW-1133">Transmembrane helix</keyword>
<accession>A0A645HNC0</accession>
<comment type="caution">
    <text evidence="2">The sequence shown here is derived from an EMBL/GenBank/DDBJ whole genome shotgun (WGS) entry which is preliminary data.</text>
</comment>
<organism evidence="2">
    <name type="scientific">bioreactor metagenome</name>
    <dbReference type="NCBI Taxonomy" id="1076179"/>
    <lineage>
        <taxon>unclassified sequences</taxon>
        <taxon>metagenomes</taxon>
        <taxon>ecological metagenomes</taxon>
    </lineage>
</organism>
<proteinExistence type="predicted"/>
<feature type="transmembrane region" description="Helical" evidence="1">
    <location>
        <begin position="77"/>
        <end position="100"/>
    </location>
</feature>
<dbReference type="AlphaFoldDB" id="A0A645HNC0"/>
<evidence type="ECO:0000256" key="1">
    <source>
        <dbReference type="SAM" id="Phobius"/>
    </source>
</evidence>
<name>A0A645HNC0_9ZZZZ</name>
<keyword evidence="1" id="KW-0472">Membrane</keyword>